<dbReference type="OrthoDB" id="536372at2759"/>
<sequence length="50" mass="6019">METRAVTITRLSSMSGPWVLGVRANMWSCREYRRHTFIYLQCRKEIIHFS</sequence>
<dbReference type="EMBL" id="HF583964">
    <property type="protein sequence ID" value="CCQ43461.1"/>
    <property type="molecule type" value="Genomic_DNA"/>
</dbReference>
<proteinExistence type="predicted"/>
<dbReference type="AlphaFoldDB" id="L8E9P4"/>
<gene>
    <name evidence="1" type="primary">KIAA0319</name>
</gene>
<reference evidence="1" key="1">
    <citation type="journal article" date="2013" name="PLoS ONE">
        <title>Direct detection of alternative open reading frames translation products in human significantly expands the proteome.</title>
        <authorList>
            <person name="Vanderperre B."/>
            <person name="Lucier J.-F."/>
            <person name="Motard J."/>
            <person name="Tremblay G."/>
            <person name="Vanderperre S."/>
            <person name="Wisztorski M."/>
            <person name="Salzet M."/>
            <person name="Boisvert F.-M."/>
            <person name="Roucou X."/>
        </authorList>
    </citation>
    <scope>NUCLEOTIDE SEQUENCE</scope>
</reference>
<accession>L8E9P4</accession>
<dbReference type="ChiTaRS" id="KIAA0319">
    <property type="organism name" value="human"/>
</dbReference>
<evidence type="ECO:0000313" key="1">
    <source>
        <dbReference type="EMBL" id="CCQ43461.1"/>
    </source>
</evidence>
<organism evidence="1">
    <name type="scientific">Homo sapiens</name>
    <name type="common">Human</name>
    <dbReference type="NCBI Taxonomy" id="9606"/>
    <lineage>
        <taxon>Eukaryota</taxon>
        <taxon>Metazoa</taxon>
        <taxon>Chordata</taxon>
        <taxon>Craniata</taxon>
        <taxon>Vertebrata</taxon>
        <taxon>Euteleostomi</taxon>
        <taxon>Mammalia</taxon>
        <taxon>Eutheria</taxon>
        <taxon>Euarchontoglires</taxon>
        <taxon>Primates</taxon>
        <taxon>Haplorrhini</taxon>
        <taxon>Catarrhini</taxon>
        <taxon>Hominidae</taxon>
        <taxon>Homo</taxon>
    </lineage>
</organism>
<name>L8E9P4_HUMAN</name>
<protein>
    <submittedName>
        <fullName evidence="1">Alternative protein KIAA0319</fullName>
    </submittedName>
</protein>